<reference evidence="4" key="1">
    <citation type="submission" date="2016-07" db="EMBL/GenBank/DDBJ databases">
        <authorList>
            <person name="Florea S."/>
            <person name="Webb J.S."/>
            <person name="Jaromczyk J."/>
            <person name="Schardl C.L."/>
        </authorList>
    </citation>
    <scope>NUCLEOTIDE SEQUENCE [LARGE SCALE GENOMIC DNA]</scope>
    <source>
        <strain evidence="4">CC-VM-7</strain>
    </source>
</reference>
<evidence type="ECO:0000313" key="5">
    <source>
        <dbReference type="Proteomes" id="UP001350005"/>
    </source>
</evidence>
<evidence type="ECO:0000313" key="3">
    <source>
        <dbReference type="EMBL" id="OCA74276.1"/>
    </source>
</evidence>
<reference evidence="3" key="2">
    <citation type="submission" date="2016-07" db="EMBL/GenBank/DDBJ databases">
        <authorList>
            <person name="Jeong J.-J."/>
            <person name="Kim D.W."/>
            <person name="Sang M.K."/>
            <person name="Choi I.-G."/>
            <person name="Kim K.D."/>
        </authorList>
    </citation>
    <scope>NUCLEOTIDE SEQUENCE</scope>
    <source>
        <strain evidence="3">CC-VM-7</strain>
    </source>
</reference>
<dbReference type="GeneID" id="78301825"/>
<dbReference type="Proteomes" id="UP000093432">
    <property type="component" value="Unassembled WGS sequence"/>
</dbReference>
<keyword evidence="1" id="KW-0732">Signal</keyword>
<proteinExistence type="predicted"/>
<feature type="signal peptide" evidence="1">
    <location>
        <begin position="1"/>
        <end position="20"/>
    </location>
</feature>
<protein>
    <recommendedName>
        <fullName evidence="6">Phytase-like domain-containing protein</fullName>
    </recommendedName>
</protein>
<evidence type="ECO:0008006" key="6">
    <source>
        <dbReference type="Google" id="ProtNLM"/>
    </source>
</evidence>
<accession>A0A1B8ZRR0</accession>
<evidence type="ECO:0000313" key="2">
    <source>
        <dbReference type="EMBL" id="MEE6129680.1"/>
    </source>
</evidence>
<dbReference type="Proteomes" id="UP001350005">
    <property type="component" value="Unassembled WGS sequence"/>
</dbReference>
<keyword evidence="5" id="KW-1185">Reference proteome</keyword>
<dbReference type="EMBL" id="MAYG01000001">
    <property type="protein sequence ID" value="OCA74276.1"/>
    <property type="molecule type" value="Genomic_DNA"/>
</dbReference>
<dbReference type="RefSeq" id="WP_065398266.1">
    <property type="nucleotide sequence ID" value="NZ_CP073074.1"/>
</dbReference>
<evidence type="ECO:0000256" key="1">
    <source>
        <dbReference type="SAM" id="SignalP"/>
    </source>
</evidence>
<evidence type="ECO:0000313" key="4">
    <source>
        <dbReference type="Proteomes" id="UP000093432"/>
    </source>
</evidence>
<gene>
    <name evidence="3" type="ORF">BBI00_07965</name>
    <name evidence="2" type="ORF">V2E39_19935</name>
</gene>
<reference evidence="2 5" key="3">
    <citation type="submission" date="2024-01" db="EMBL/GenBank/DDBJ databases">
        <title>Whole genome of Chryseobacterium arthrosphaerae NNCa 2741.</title>
        <authorList>
            <person name="Boriskina E.V."/>
            <person name="Gordinskaya N.A."/>
            <person name="Kropotov V.S."/>
            <person name="Alekseeva A.E."/>
            <person name="Makhova M.A."/>
            <person name="Kryazhev D.V."/>
            <person name="Shkurkina I.S."/>
        </authorList>
    </citation>
    <scope>NUCLEOTIDE SEQUENCE [LARGE SCALE GENOMIC DNA]</scope>
    <source>
        <strain evidence="2 5">NNCa 2741</strain>
    </source>
</reference>
<organism evidence="3 4">
    <name type="scientific">Chryseobacterium arthrosphaerae</name>
    <dbReference type="NCBI Taxonomy" id="651561"/>
    <lineage>
        <taxon>Bacteria</taxon>
        <taxon>Pseudomonadati</taxon>
        <taxon>Bacteroidota</taxon>
        <taxon>Flavobacteriia</taxon>
        <taxon>Flavobacteriales</taxon>
        <taxon>Weeksellaceae</taxon>
        <taxon>Chryseobacterium group</taxon>
        <taxon>Chryseobacterium</taxon>
    </lineage>
</organism>
<dbReference type="OrthoDB" id="1242646at2"/>
<dbReference type="STRING" id="651561.BBI00_07965"/>
<dbReference type="EMBL" id="JAZGJU010000055">
    <property type="protein sequence ID" value="MEE6129680.1"/>
    <property type="molecule type" value="Genomic_DNA"/>
</dbReference>
<dbReference type="AlphaFoldDB" id="A0A1B8ZRR0"/>
<sequence length="117" mass="12769">MKTFLTIIFISAATVLSAQTGINTDQPKATLDITAKKEALTIDGLLPPRLTREELTAKGNTLYGAEQDGTIIYITNASGGDKQGQREFIESKGLYIFDAEAANNQGRWMCLYCYGVL</sequence>
<feature type="chain" id="PRO_5008621013" description="Phytase-like domain-containing protein" evidence="1">
    <location>
        <begin position="21"/>
        <end position="117"/>
    </location>
</feature>
<name>A0A1B8ZRR0_9FLAO</name>
<comment type="caution">
    <text evidence="3">The sequence shown here is derived from an EMBL/GenBank/DDBJ whole genome shotgun (WGS) entry which is preliminary data.</text>
</comment>